<dbReference type="OrthoDB" id="258511at2"/>
<dbReference type="PANTHER" id="PTHR43592">
    <property type="entry name" value="CAAX AMINO TERMINAL PROTEASE"/>
    <property type="match status" value="1"/>
</dbReference>
<dbReference type="EMBL" id="CP036298">
    <property type="protein sequence ID" value="QDV25057.1"/>
    <property type="molecule type" value="Genomic_DNA"/>
</dbReference>
<evidence type="ECO:0000256" key="2">
    <source>
        <dbReference type="SAM" id="Phobius"/>
    </source>
</evidence>
<dbReference type="PANTHER" id="PTHR43592:SF15">
    <property type="entry name" value="CAAX AMINO TERMINAL PROTEASE FAMILY PROTEIN"/>
    <property type="match status" value="1"/>
</dbReference>
<feature type="transmembrane region" description="Helical" evidence="2">
    <location>
        <begin position="150"/>
        <end position="175"/>
    </location>
</feature>
<dbReference type="RefSeq" id="WP_145079629.1">
    <property type="nucleotide sequence ID" value="NZ_CP036298.1"/>
</dbReference>
<keyword evidence="2" id="KW-0812">Transmembrane</keyword>
<keyword evidence="2" id="KW-1133">Transmembrane helix</keyword>
<evidence type="ECO:0000313" key="4">
    <source>
        <dbReference type="EMBL" id="QDV25057.1"/>
    </source>
</evidence>
<dbReference type="GO" id="GO:0080120">
    <property type="term" value="P:CAAX-box protein maturation"/>
    <property type="evidence" value="ECO:0007669"/>
    <property type="project" value="UniProtKB-ARBA"/>
</dbReference>
<feature type="transmembrane region" description="Helical" evidence="2">
    <location>
        <begin position="380"/>
        <end position="405"/>
    </location>
</feature>
<gene>
    <name evidence="4" type="ORF">Q31a_33790</name>
</gene>
<keyword evidence="2" id="KW-0472">Membrane</keyword>
<dbReference type="Pfam" id="PF02517">
    <property type="entry name" value="Rce1-like"/>
    <property type="match status" value="2"/>
</dbReference>
<feature type="transmembrane region" description="Helical" evidence="2">
    <location>
        <begin position="109"/>
        <end position="130"/>
    </location>
</feature>
<keyword evidence="5" id="KW-1185">Reference proteome</keyword>
<protein>
    <submittedName>
        <fullName evidence="4">CAAX amino terminal protease self-immunity</fullName>
    </submittedName>
</protein>
<dbReference type="GO" id="GO:0006508">
    <property type="term" value="P:proteolysis"/>
    <property type="evidence" value="ECO:0007669"/>
    <property type="project" value="UniProtKB-KW"/>
</dbReference>
<feature type="transmembrane region" description="Helical" evidence="2">
    <location>
        <begin position="20"/>
        <end position="44"/>
    </location>
</feature>
<keyword evidence="4" id="KW-0645">Protease</keyword>
<evidence type="ECO:0000313" key="5">
    <source>
        <dbReference type="Proteomes" id="UP000318017"/>
    </source>
</evidence>
<feature type="region of interest" description="Disordered" evidence="1">
    <location>
        <begin position="298"/>
        <end position="335"/>
    </location>
</feature>
<dbReference type="AlphaFoldDB" id="A0A518G8Y9"/>
<reference evidence="4 5" key="1">
    <citation type="submission" date="2019-02" db="EMBL/GenBank/DDBJ databases">
        <title>Deep-cultivation of Planctomycetes and their phenomic and genomic characterization uncovers novel biology.</title>
        <authorList>
            <person name="Wiegand S."/>
            <person name="Jogler M."/>
            <person name="Boedeker C."/>
            <person name="Pinto D."/>
            <person name="Vollmers J."/>
            <person name="Rivas-Marin E."/>
            <person name="Kohn T."/>
            <person name="Peeters S.H."/>
            <person name="Heuer A."/>
            <person name="Rast P."/>
            <person name="Oberbeckmann S."/>
            <person name="Bunk B."/>
            <person name="Jeske O."/>
            <person name="Meyerdierks A."/>
            <person name="Storesund J.E."/>
            <person name="Kallscheuer N."/>
            <person name="Luecker S."/>
            <person name="Lage O.M."/>
            <person name="Pohl T."/>
            <person name="Merkel B.J."/>
            <person name="Hornburger P."/>
            <person name="Mueller R.-W."/>
            <person name="Bruemmer F."/>
            <person name="Labrenz M."/>
            <person name="Spormann A.M."/>
            <person name="Op den Camp H."/>
            <person name="Overmann J."/>
            <person name="Amann R."/>
            <person name="Jetten M.S.M."/>
            <person name="Mascher T."/>
            <person name="Medema M.H."/>
            <person name="Devos D.P."/>
            <person name="Kaster A.-K."/>
            <person name="Ovreas L."/>
            <person name="Rohde M."/>
            <person name="Galperin M.Y."/>
            <person name="Jogler C."/>
        </authorList>
    </citation>
    <scope>NUCLEOTIDE SEQUENCE [LARGE SCALE GENOMIC DNA]</scope>
    <source>
        <strain evidence="4 5">Q31a</strain>
    </source>
</reference>
<dbReference type="GO" id="GO:0004175">
    <property type="term" value="F:endopeptidase activity"/>
    <property type="evidence" value="ECO:0007669"/>
    <property type="project" value="UniProtKB-ARBA"/>
</dbReference>
<sequence length="410" mass="43536">MQVDAPDLSPEFFQQHPLLMLVMLGFSLLVLAMLAGAVVSWIVLGIRYAQGKSILPVAPWQARVWGLSDLMIVLILVVGSQFVALAVAVKSLGLPVRELGEDAGGSLPLSALISLGYVCVVGVSTLWLVLRYSVSVRHVGLGFAKLSSTWKVGVIGGIAALPIVYLGNILVSLGMKVEYAHPLLESMKSEPSVNGYLLAVFAAAIAAPLTEEFLFRGLLQGWLQSIPFSSFPAVVLGASKSARTDPENTLFYQGKSFQGYVARTAGLSSGGRESELADEKVGGDGIIEATLVGAEPKLTSNAAQPNPGNSPYEPPPLRGEGELEERNESGQEPLQGIPPIWPSLVAGTLFGLAHWGYGLSFIPLTVLGIFLGLIYRATQSVWPCIIIHFMLNSSSMIALGVMLLVENAGK</sequence>
<accession>A0A518G8Y9</accession>
<name>A0A518G8Y9_9BACT</name>
<keyword evidence="4" id="KW-0378">Hydrolase</keyword>
<organism evidence="4 5">
    <name type="scientific">Aureliella helgolandensis</name>
    <dbReference type="NCBI Taxonomy" id="2527968"/>
    <lineage>
        <taxon>Bacteria</taxon>
        <taxon>Pseudomonadati</taxon>
        <taxon>Planctomycetota</taxon>
        <taxon>Planctomycetia</taxon>
        <taxon>Pirellulales</taxon>
        <taxon>Pirellulaceae</taxon>
        <taxon>Aureliella</taxon>
    </lineage>
</organism>
<evidence type="ECO:0000256" key="1">
    <source>
        <dbReference type="SAM" id="MobiDB-lite"/>
    </source>
</evidence>
<dbReference type="Proteomes" id="UP000318017">
    <property type="component" value="Chromosome"/>
</dbReference>
<dbReference type="KEGG" id="ahel:Q31a_33790"/>
<feature type="compositionally biased region" description="Basic and acidic residues" evidence="1">
    <location>
        <begin position="319"/>
        <end position="329"/>
    </location>
</feature>
<dbReference type="InterPro" id="IPR003675">
    <property type="entry name" value="Rce1/LyrA-like_dom"/>
</dbReference>
<evidence type="ECO:0000259" key="3">
    <source>
        <dbReference type="Pfam" id="PF02517"/>
    </source>
</evidence>
<feature type="transmembrane region" description="Helical" evidence="2">
    <location>
        <begin position="64"/>
        <end position="89"/>
    </location>
</feature>
<feature type="domain" description="CAAX prenyl protease 2/Lysostaphin resistance protein A-like" evidence="3">
    <location>
        <begin position="340"/>
        <end position="393"/>
    </location>
</feature>
<proteinExistence type="predicted"/>
<feature type="transmembrane region" description="Helical" evidence="2">
    <location>
        <begin position="355"/>
        <end position="374"/>
    </location>
</feature>
<feature type="domain" description="CAAX prenyl protease 2/Lysostaphin resistance protein A-like" evidence="3">
    <location>
        <begin position="196"/>
        <end position="236"/>
    </location>
</feature>